<dbReference type="InterPro" id="IPR032675">
    <property type="entry name" value="LRR_dom_sf"/>
</dbReference>
<dbReference type="OrthoDB" id="10616429at2759"/>
<keyword evidence="2" id="KW-1185">Reference proteome</keyword>
<protein>
    <recommendedName>
        <fullName evidence="3">F-box domain-containing protein</fullName>
    </recommendedName>
</protein>
<comment type="caution">
    <text evidence="1">The sequence shown here is derived from an EMBL/GenBank/DDBJ whole genome shotgun (WGS) entry which is preliminary data.</text>
</comment>
<dbReference type="Gene3D" id="3.80.10.10">
    <property type="entry name" value="Ribonuclease Inhibitor"/>
    <property type="match status" value="1"/>
</dbReference>
<evidence type="ECO:0008006" key="3">
    <source>
        <dbReference type="Google" id="ProtNLM"/>
    </source>
</evidence>
<dbReference type="EMBL" id="JACAZI010000034">
    <property type="protein sequence ID" value="KAF7328799.1"/>
    <property type="molecule type" value="Genomic_DNA"/>
</dbReference>
<dbReference type="AlphaFoldDB" id="A0A8H6WS05"/>
<sequence length="325" mass="36624">MLLLNICSTWTAIALSTLSLWTAIHIHFPCAKGFKQLVSTWIERAHTCPLSISLSGVLDKDIATLVWRHRQQLKHLKIRGHDTYYNNIFGGVTPGPLPSLETLKIRGSMNDVEFYGAQVFDLLCLAPNLVESVFDCMGFASFVDPAWVEKLVLPNLRRMMFRTSEEYSTSDDDLLTCLTLPALETLSLPMLRASTTDLFAFLERSSPPLRELIISERADVDFLQLVECFRLIPTLTQIGFWNREFRLVPDFLDALHDSSLLPNLRRLTLHLSASRTSDSLWETLLSSLSTLRVRSQLVNIELDFGAGACLEASGAYPRCIQRTGC</sequence>
<evidence type="ECO:0000313" key="1">
    <source>
        <dbReference type="EMBL" id="KAF7328799.1"/>
    </source>
</evidence>
<gene>
    <name evidence="1" type="ORF">MVEN_02508800</name>
</gene>
<organism evidence="1 2">
    <name type="scientific">Mycena venus</name>
    <dbReference type="NCBI Taxonomy" id="2733690"/>
    <lineage>
        <taxon>Eukaryota</taxon>
        <taxon>Fungi</taxon>
        <taxon>Dikarya</taxon>
        <taxon>Basidiomycota</taxon>
        <taxon>Agaricomycotina</taxon>
        <taxon>Agaricomycetes</taxon>
        <taxon>Agaricomycetidae</taxon>
        <taxon>Agaricales</taxon>
        <taxon>Marasmiineae</taxon>
        <taxon>Mycenaceae</taxon>
        <taxon>Mycena</taxon>
    </lineage>
</organism>
<name>A0A8H6WS05_9AGAR</name>
<proteinExistence type="predicted"/>
<dbReference type="SUPFAM" id="SSF52047">
    <property type="entry name" value="RNI-like"/>
    <property type="match status" value="1"/>
</dbReference>
<reference evidence="1" key="1">
    <citation type="submission" date="2020-05" db="EMBL/GenBank/DDBJ databases">
        <title>Mycena genomes resolve the evolution of fungal bioluminescence.</title>
        <authorList>
            <person name="Tsai I.J."/>
        </authorList>
    </citation>
    <scope>NUCLEOTIDE SEQUENCE</scope>
    <source>
        <strain evidence="1">CCC161011</strain>
    </source>
</reference>
<dbReference type="Proteomes" id="UP000620124">
    <property type="component" value="Unassembled WGS sequence"/>
</dbReference>
<evidence type="ECO:0000313" key="2">
    <source>
        <dbReference type="Proteomes" id="UP000620124"/>
    </source>
</evidence>
<accession>A0A8H6WS05</accession>